<dbReference type="InterPro" id="IPR052577">
    <property type="entry name" value="VWA7"/>
</dbReference>
<dbReference type="InterPro" id="IPR056475">
    <property type="entry name" value="GBD_Hemicentin/VWA7"/>
</dbReference>
<evidence type="ECO:0000259" key="3">
    <source>
        <dbReference type="Pfam" id="PF25107"/>
    </source>
</evidence>
<keyword evidence="5" id="KW-1185">Reference proteome</keyword>
<dbReference type="Pfam" id="PF23560">
    <property type="entry name" value="GBD_Hemicentin"/>
    <property type="match status" value="1"/>
</dbReference>
<feature type="domain" description="VWA7 N-terminal" evidence="3">
    <location>
        <begin position="69"/>
        <end position="277"/>
    </location>
</feature>
<dbReference type="InterPro" id="IPR056862">
    <property type="entry name" value="VWA7_N"/>
</dbReference>
<feature type="chain" id="PRO_5043373334" evidence="1">
    <location>
        <begin position="22"/>
        <end position="769"/>
    </location>
</feature>
<evidence type="ECO:0000313" key="5">
    <source>
        <dbReference type="Proteomes" id="UP001365542"/>
    </source>
</evidence>
<evidence type="ECO:0000313" key="4">
    <source>
        <dbReference type="EMBL" id="KAK6540242.1"/>
    </source>
</evidence>
<gene>
    <name evidence="4" type="ORF">TWF694_009057</name>
</gene>
<proteinExistence type="predicted"/>
<accession>A0AAV9XDU4</accession>
<evidence type="ECO:0000256" key="1">
    <source>
        <dbReference type="SAM" id="SignalP"/>
    </source>
</evidence>
<comment type="caution">
    <text evidence="4">The sequence shown here is derived from an EMBL/GenBank/DDBJ whole genome shotgun (WGS) entry which is preliminary data.</text>
</comment>
<dbReference type="PANTHER" id="PTHR14905:SF7">
    <property type="entry name" value="VON WILLEBRAND FACTOR A DOMAIN-CONTAINING PROTEIN 7"/>
    <property type="match status" value="1"/>
</dbReference>
<dbReference type="EMBL" id="JAVHJO010000005">
    <property type="protein sequence ID" value="KAK6540242.1"/>
    <property type="molecule type" value="Genomic_DNA"/>
</dbReference>
<dbReference type="Pfam" id="PF25107">
    <property type="entry name" value="VWA7_N"/>
    <property type="match status" value="1"/>
</dbReference>
<dbReference type="Proteomes" id="UP001365542">
    <property type="component" value="Unassembled WGS sequence"/>
</dbReference>
<dbReference type="AlphaFoldDB" id="A0AAV9XDU4"/>
<organism evidence="4 5">
    <name type="scientific">Orbilia ellipsospora</name>
    <dbReference type="NCBI Taxonomy" id="2528407"/>
    <lineage>
        <taxon>Eukaryota</taxon>
        <taxon>Fungi</taxon>
        <taxon>Dikarya</taxon>
        <taxon>Ascomycota</taxon>
        <taxon>Pezizomycotina</taxon>
        <taxon>Orbiliomycetes</taxon>
        <taxon>Orbiliales</taxon>
        <taxon>Orbiliaceae</taxon>
        <taxon>Orbilia</taxon>
    </lineage>
</organism>
<protein>
    <submittedName>
        <fullName evidence="4">Uncharacterized protein</fullName>
    </submittedName>
</protein>
<feature type="signal peptide" evidence="1">
    <location>
        <begin position="1"/>
        <end position="21"/>
    </location>
</feature>
<name>A0AAV9XDU4_9PEZI</name>
<dbReference type="PANTHER" id="PTHR14905">
    <property type="entry name" value="NG37"/>
    <property type="match status" value="1"/>
</dbReference>
<evidence type="ECO:0000259" key="2">
    <source>
        <dbReference type="Pfam" id="PF23560"/>
    </source>
</evidence>
<sequence length="769" mass="84293">MHFIRVHLLFLQFFLIRESVGFIPQKWKSLYGALGVSHEEQTEIAIKQLWTPWFGLNNDQFTAAELYGMNNAIEEIASANANVDNDQTDGSLHFDGESFIQAQARLLDLAQQAIQLTKQQSYSGARKSIGQALHTLQDFYSHSNWIELLVAHGAELVPHPGVGVSGAMLHPLLWNVSTCNQCDTFRKDCGGCENNLLMNGLTTGYYSGEPDYQKPQAGKCSHGGQLDGSSTEFGVGITKRGQGINKDSTSCLLSPHRDMHHDAVGVSINATMIYLTDEIFKQLTTDEVKILFGVQAKKGATGMSLKALWGTVKDIVKLHKRQDFEPVQKLRAASAEHHTHTFIMADDIHDHGRTLLQAAAPHKIHPIHIVGRDIPTNNTHEQIWRDIAKCTGGHLLKVCENDTSAASEFLEMISPPGHVEVLSVAGATNGNGTMEFSFPLDSSLESVLITASGISTFDLFFPNGSRYPVEPSEDKGTHVKRLAANVAFNMTSVTTTGIYRIAFNSVTDYSLSVSGQSKLYLSSFNFVELAGRPGHEGRFSILDSPLSGERKEVEAIVHGNFTSGKFEFRTKDDMPLAEQDSIKIDDYCKHHGTRFQGNTTEIPASDFMVYFKGINHKGEPFQRARLYMVSPTRVQINMPRIISLKVGQTENVTVEIVNRNNITDTFDLFAVDSENIVKAVSASSILLDAGASGNLAIQLQPTVNATIGVNHLVVSAKGKKTSGNVGVQTIMIEPEQAPIAVKIASTVNHYFASEAASLIKRLKKGQGKL</sequence>
<reference evidence="4 5" key="1">
    <citation type="submission" date="2019-10" db="EMBL/GenBank/DDBJ databases">
        <authorList>
            <person name="Palmer J.M."/>
        </authorList>
    </citation>
    <scope>NUCLEOTIDE SEQUENCE [LARGE SCALE GENOMIC DNA]</scope>
    <source>
        <strain evidence="4 5">TWF694</strain>
    </source>
</reference>
<keyword evidence="1" id="KW-0732">Signal</keyword>
<feature type="domain" description="Hemicentin/VWA7 galactose-binding" evidence="2">
    <location>
        <begin position="427"/>
        <end position="518"/>
    </location>
</feature>